<evidence type="ECO:0000313" key="2">
    <source>
        <dbReference type="EMBL" id="CAG6743663.1"/>
    </source>
</evidence>
<evidence type="ECO:0000256" key="1">
    <source>
        <dbReference type="SAM" id="Phobius"/>
    </source>
</evidence>
<reference evidence="2" key="1">
    <citation type="submission" date="2021-05" db="EMBL/GenBank/DDBJ databases">
        <authorList>
            <person name="Alioto T."/>
            <person name="Alioto T."/>
            <person name="Gomez Garrido J."/>
        </authorList>
    </citation>
    <scope>NUCLEOTIDE SEQUENCE</scope>
</reference>
<sequence>MEQEETHHSIQNMKSQMGLFGSNMTFVIALGNGVVLFESEFLLLCIIINIPTYLYYVYLHTYTFDFELTPLILSLYLFTIYRVSQNNVPSLNSLNHIILERKYLPIYKATIMSILQHTSAENILSLPASQSK</sequence>
<dbReference type="EMBL" id="HBUF01451764">
    <property type="protein sequence ID" value="CAG6743663.1"/>
    <property type="molecule type" value="Transcribed_RNA"/>
</dbReference>
<feature type="transmembrane region" description="Helical" evidence="1">
    <location>
        <begin position="17"/>
        <end position="35"/>
    </location>
</feature>
<keyword evidence="1" id="KW-1133">Transmembrane helix</keyword>
<protein>
    <submittedName>
        <fullName evidence="2">Uncharacterized protein</fullName>
    </submittedName>
</protein>
<organism evidence="2">
    <name type="scientific">Cacopsylla melanoneura</name>
    <dbReference type="NCBI Taxonomy" id="428564"/>
    <lineage>
        <taxon>Eukaryota</taxon>
        <taxon>Metazoa</taxon>
        <taxon>Ecdysozoa</taxon>
        <taxon>Arthropoda</taxon>
        <taxon>Hexapoda</taxon>
        <taxon>Insecta</taxon>
        <taxon>Pterygota</taxon>
        <taxon>Neoptera</taxon>
        <taxon>Paraneoptera</taxon>
        <taxon>Hemiptera</taxon>
        <taxon>Sternorrhyncha</taxon>
        <taxon>Psylloidea</taxon>
        <taxon>Psyllidae</taxon>
        <taxon>Psyllinae</taxon>
        <taxon>Cacopsylla</taxon>
    </lineage>
</organism>
<name>A0A8D8Z9R4_9HEMI</name>
<accession>A0A8D8Z9R4</accession>
<feature type="transmembrane region" description="Helical" evidence="1">
    <location>
        <begin position="41"/>
        <end position="59"/>
    </location>
</feature>
<dbReference type="AlphaFoldDB" id="A0A8D8Z9R4"/>
<keyword evidence="1" id="KW-0812">Transmembrane</keyword>
<keyword evidence="1" id="KW-0472">Membrane</keyword>
<proteinExistence type="predicted"/>
<dbReference type="EMBL" id="HBUF01451765">
    <property type="protein sequence ID" value="CAG6743664.1"/>
    <property type="molecule type" value="Transcribed_RNA"/>
</dbReference>